<feature type="region of interest" description="Disordered" evidence="1">
    <location>
        <begin position="1"/>
        <end position="78"/>
    </location>
</feature>
<evidence type="ECO:0000256" key="1">
    <source>
        <dbReference type="SAM" id="MobiDB-lite"/>
    </source>
</evidence>
<feature type="compositionally biased region" description="Acidic residues" evidence="1">
    <location>
        <begin position="137"/>
        <end position="150"/>
    </location>
</feature>
<gene>
    <name evidence="2" type="ORF">O0I10_000945</name>
</gene>
<keyword evidence="3" id="KW-1185">Reference proteome</keyword>
<sequence length="382" mass="44106">MNISDWCKSKAGPSTSRRAHDENEDTALRRDESMEDNDGSEMRLDPEEQEHHVDFDASFSSRDGSRMESDSIKSFSESEVYTMSKAFVEDDVEDSQQTQLTSTENILSGLDRWHPSKGTARSPSPILSAPNRHDDILSIDDDVIEDDDDSWPSPAPHAMNNEQQQQQPSFHMQDEPIDMPEPPTFKTVTPTPSQEMNTHTTLRPFIKLKKQSTGFKAMEDIIQAYKEHEIWLRQAREEVVNKGSIARLCVSSEEAHLFRIVRTWKDHGLIFGRCVRLNQDEINYILRRQRDNINTLGNTTQDDIIEDSYSQPMQLPPYNPGNDKEDEQFVCVFSFAYMHAPDSTRNKLLKEEWVAIWPPWTLKKLPEGDIYIVSRFMSQSIY</sequence>
<feature type="compositionally biased region" description="Basic and acidic residues" evidence="1">
    <location>
        <begin position="40"/>
        <end position="55"/>
    </location>
</feature>
<organism evidence="2 3">
    <name type="scientific">Lichtheimia ornata</name>
    <dbReference type="NCBI Taxonomy" id="688661"/>
    <lineage>
        <taxon>Eukaryota</taxon>
        <taxon>Fungi</taxon>
        <taxon>Fungi incertae sedis</taxon>
        <taxon>Mucoromycota</taxon>
        <taxon>Mucoromycotina</taxon>
        <taxon>Mucoromycetes</taxon>
        <taxon>Mucorales</taxon>
        <taxon>Lichtheimiaceae</taxon>
        <taxon>Lichtheimia</taxon>
    </lineage>
</organism>
<protein>
    <submittedName>
        <fullName evidence="2">Uncharacterized protein</fullName>
    </submittedName>
</protein>
<feature type="region of interest" description="Disordered" evidence="1">
    <location>
        <begin position="90"/>
        <end position="176"/>
    </location>
</feature>
<comment type="caution">
    <text evidence="2">The sequence shown here is derived from an EMBL/GenBank/DDBJ whole genome shotgun (WGS) entry which is preliminary data.</text>
</comment>
<dbReference type="EMBL" id="JARTCD010000002">
    <property type="protein sequence ID" value="KAJ8663696.1"/>
    <property type="molecule type" value="Genomic_DNA"/>
</dbReference>
<feature type="compositionally biased region" description="Basic and acidic residues" evidence="1">
    <location>
        <begin position="18"/>
        <end position="32"/>
    </location>
</feature>
<name>A0AAD7Y4N5_9FUNG</name>
<dbReference type="AlphaFoldDB" id="A0AAD7Y4N5"/>
<evidence type="ECO:0000313" key="2">
    <source>
        <dbReference type="EMBL" id="KAJ8663696.1"/>
    </source>
</evidence>
<dbReference type="GeneID" id="83208364"/>
<evidence type="ECO:0000313" key="3">
    <source>
        <dbReference type="Proteomes" id="UP001234581"/>
    </source>
</evidence>
<dbReference type="RefSeq" id="XP_058348608.1">
    <property type="nucleotide sequence ID" value="XM_058481044.1"/>
</dbReference>
<feature type="compositionally biased region" description="Polar residues" evidence="1">
    <location>
        <begin position="95"/>
        <end position="106"/>
    </location>
</feature>
<reference evidence="2 3" key="1">
    <citation type="submission" date="2023-03" db="EMBL/GenBank/DDBJ databases">
        <title>Genome sequence of Lichtheimia ornata CBS 291.66.</title>
        <authorList>
            <person name="Mohabir J.T."/>
            <person name="Shea T.P."/>
            <person name="Kurbessoian T."/>
            <person name="Berby B."/>
            <person name="Fontaine J."/>
            <person name="Livny J."/>
            <person name="Gnirke A."/>
            <person name="Stajich J.E."/>
            <person name="Cuomo C.A."/>
        </authorList>
    </citation>
    <scope>NUCLEOTIDE SEQUENCE [LARGE SCALE GENOMIC DNA]</scope>
    <source>
        <strain evidence="2">CBS 291.66</strain>
    </source>
</reference>
<accession>A0AAD7Y4N5</accession>
<dbReference type="Proteomes" id="UP001234581">
    <property type="component" value="Unassembled WGS sequence"/>
</dbReference>
<feature type="compositionally biased region" description="Polar residues" evidence="1">
    <location>
        <begin position="160"/>
        <end position="170"/>
    </location>
</feature>
<proteinExistence type="predicted"/>